<evidence type="ECO:0000256" key="8">
    <source>
        <dbReference type="ARBA" id="ARBA00022842"/>
    </source>
</evidence>
<feature type="binding site" evidence="12">
    <location>
        <position position="173"/>
    </location>
    <ligand>
        <name>Mg(2+)</name>
        <dbReference type="ChEBI" id="CHEBI:18420"/>
        <note>catalytic</note>
    </ligand>
</feature>
<accession>A0A653A277</accession>
<dbReference type="PIRSF" id="PIRSF000534">
    <property type="entry name" value="PPi_PFK_TP0108"/>
    <property type="match status" value="1"/>
</dbReference>
<evidence type="ECO:0000256" key="7">
    <source>
        <dbReference type="ARBA" id="ARBA00022840"/>
    </source>
</evidence>
<feature type="binding site" evidence="12">
    <location>
        <begin position="351"/>
        <end position="354"/>
    </location>
    <ligand>
        <name>substrate</name>
    </ligand>
</feature>
<dbReference type="InterPro" id="IPR022953">
    <property type="entry name" value="ATP_PFK"/>
</dbReference>
<dbReference type="SUPFAM" id="SSF53784">
    <property type="entry name" value="Phosphofructokinase"/>
    <property type="match status" value="1"/>
</dbReference>
<gene>
    <name evidence="12" type="primary">pfkA</name>
    <name evidence="14" type="ORF">TRIP_B200270</name>
</gene>
<dbReference type="GO" id="GO:0006002">
    <property type="term" value="P:fructose 6-phosphate metabolic process"/>
    <property type="evidence" value="ECO:0007669"/>
    <property type="project" value="InterPro"/>
</dbReference>
<keyword evidence="3 12" id="KW-0808">Transferase</keyword>
<comment type="function">
    <text evidence="2">Catalyzes the phosphorylation of D-fructose 6-phosphate, the first committing step of glycolysis. Uses inorganic phosphate (PPi) as phosphoryl donor instead of ATP like common ATP-dependent phosphofructokinases (ATP-PFKs), which renders the reaction reversible, and can thus function both in glycolysis and gluconeogenesis. Consistently, PPi-PFK can replace the enzymes of both the forward (ATP-PFK) and reverse (fructose-bisphosphatase (FBPase)) reactions.</text>
</comment>
<evidence type="ECO:0000313" key="14">
    <source>
        <dbReference type="EMBL" id="VBB42130.1"/>
    </source>
</evidence>
<dbReference type="HAMAP" id="MF_01981">
    <property type="entry name" value="Phosphofructokinase_II_X"/>
    <property type="match status" value="1"/>
</dbReference>
<evidence type="ECO:0000256" key="5">
    <source>
        <dbReference type="ARBA" id="ARBA00022741"/>
    </source>
</evidence>
<comment type="function">
    <text evidence="12">Catalyzes the phosphorylation of D-fructose 6-phosphate to fructose 1,6-bisphosphate by ATP, the first committing step of glycolysis.</text>
</comment>
<organism evidence="14">
    <name type="scientific">Uncultured Desulfatiglans sp</name>
    <dbReference type="NCBI Taxonomy" id="1748965"/>
    <lineage>
        <taxon>Bacteria</taxon>
        <taxon>Pseudomonadati</taxon>
        <taxon>Thermodesulfobacteriota</taxon>
        <taxon>Desulfobacteria</taxon>
        <taxon>Desulfatiglandales</taxon>
        <taxon>Desulfatiglandaceae</taxon>
        <taxon>Desulfatiglans</taxon>
        <taxon>environmental samples</taxon>
    </lineage>
</organism>
<dbReference type="GO" id="GO:0003872">
    <property type="term" value="F:6-phosphofructokinase activity"/>
    <property type="evidence" value="ECO:0007669"/>
    <property type="project" value="UniProtKB-UniRule"/>
</dbReference>
<dbReference type="FunFam" id="3.40.50.450:FF:000002">
    <property type="entry name" value="ATP-dependent 6-phosphofructokinase"/>
    <property type="match status" value="1"/>
</dbReference>
<dbReference type="InterPro" id="IPR012004">
    <property type="entry name" value="PyroP-dep_PFK_TP0108"/>
</dbReference>
<evidence type="ECO:0000256" key="3">
    <source>
        <dbReference type="ARBA" id="ARBA00022679"/>
    </source>
</evidence>
<dbReference type="GO" id="GO:0005737">
    <property type="term" value="C:cytoplasm"/>
    <property type="evidence" value="ECO:0007669"/>
    <property type="project" value="UniProtKB-SubCell"/>
</dbReference>
<dbReference type="GO" id="GO:0046872">
    <property type="term" value="F:metal ion binding"/>
    <property type="evidence" value="ECO:0007669"/>
    <property type="project" value="UniProtKB-KW"/>
</dbReference>
<feature type="binding site" evidence="12">
    <location>
        <begin position="147"/>
        <end position="148"/>
    </location>
    <ligand>
        <name>ATP</name>
        <dbReference type="ChEBI" id="CHEBI:30616"/>
    </ligand>
</feature>
<dbReference type="NCBIfam" id="NF005301">
    <property type="entry name" value="PRK06830.1"/>
    <property type="match status" value="1"/>
</dbReference>
<comment type="subunit">
    <text evidence="12">Homodimer.</text>
</comment>
<dbReference type="EMBL" id="UPXX01000013">
    <property type="protein sequence ID" value="VBB42130.1"/>
    <property type="molecule type" value="Genomic_DNA"/>
</dbReference>
<comment type="catalytic activity">
    <reaction evidence="10 12">
        <text>beta-D-fructose 6-phosphate + ATP = beta-D-fructose 1,6-bisphosphate + ADP + H(+)</text>
        <dbReference type="Rhea" id="RHEA:16109"/>
        <dbReference type="ChEBI" id="CHEBI:15378"/>
        <dbReference type="ChEBI" id="CHEBI:30616"/>
        <dbReference type="ChEBI" id="CHEBI:32966"/>
        <dbReference type="ChEBI" id="CHEBI:57634"/>
        <dbReference type="ChEBI" id="CHEBI:456216"/>
        <dbReference type="EC" id="2.7.1.11"/>
    </reaction>
</comment>
<feature type="binding site" evidence="12">
    <location>
        <position position="299"/>
    </location>
    <ligand>
        <name>substrate</name>
    </ligand>
</feature>
<comment type="cofactor">
    <cofactor evidence="1 12">
        <name>Mg(2+)</name>
        <dbReference type="ChEBI" id="CHEBI:18420"/>
    </cofactor>
</comment>
<comment type="subcellular location">
    <subcellularLocation>
        <location evidence="12">Cytoplasm</location>
    </subcellularLocation>
</comment>
<feature type="binding site" evidence="12">
    <location>
        <begin position="246"/>
        <end position="248"/>
    </location>
    <ligand>
        <name>substrate</name>
    </ligand>
</feature>
<feature type="binding site" evidence="12">
    <location>
        <position position="81"/>
    </location>
    <ligand>
        <name>ATP</name>
        <dbReference type="ChEBI" id="CHEBI:30616"/>
    </ligand>
</feature>
<dbReference type="InterPro" id="IPR050929">
    <property type="entry name" value="PFKA"/>
</dbReference>
<dbReference type="GO" id="GO:0005524">
    <property type="term" value="F:ATP binding"/>
    <property type="evidence" value="ECO:0007669"/>
    <property type="project" value="UniProtKB-KW"/>
</dbReference>
<keyword evidence="12" id="KW-0963">Cytoplasm</keyword>
<evidence type="ECO:0000256" key="4">
    <source>
        <dbReference type="ARBA" id="ARBA00022723"/>
    </source>
</evidence>
<evidence type="ECO:0000256" key="1">
    <source>
        <dbReference type="ARBA" id="ARBA00001946"/>
    </source>
</evidence>
<feature type="active site" description="Proton acceptor" evidence="12">
    <location>
        <position position="203"/>
    </location>
</feature>
<dbReference type="InterPro" id="IPR035966">
    <property type="entry name" value="PKF_sf"/>
</dbReference>
<evidence type="ECO:0000259" key="13">
    <source>
        <dbReference type="Pfam" id="PF00365"/>
    </source>
</evidence>
<feature type="binding site" evidence="12">
    <location>
        <begin position="201"/>
        <end position="203"/>
    </location>
    <ligand>
        <name>substrate</name>
    </ligand>
</feature>
<proteinExistence type="inferred from homology"/>
<reference evidence="14" key="1">
    <citation type="submission" date="2018-07" db="EMBL/GenBank/DDBJ databases">
        <authorList>
            <consortium name="Genoscope - CEA"/>
            <person name="William W."/>
        </authorList>
    </citation>
    <scope>NUCLEOTIDE SEQUENCE</scope>
    <source>
        <strain evidence="14">IK1</strain>
    </source>
</reference>
<evidence type="ECO:0000256" key="10">
    <source>
        <dbReference type="ARBA" id="ARBA00048070"/>
    </source>
</evidence>
<evidence type="ECO:0000256" key="11">
    <source>
        <dbReference type="ARBA" id="ARBA00048072"/>
    </source>
</evidence>
<keyword evidence="5 12" id="KW-0547">Nucleotide-binding</keyword>
<dbReference type="InterPro" id="IPR000023">
    <property type="entry name" value="Phosphofructokinase_dom"/>
</dbReference>
<sequence length="429" mass="47059">MTNTELDFTIQKLGEGAMPSPMANTQFVRDEQHVAFHRDARDILDCVEAGLDPPQFELAGPREKIYFDPWKLKCGIVTCGGLCPGLNDVIRAIVLGLFYHYGVQTVFGFRYGFEGLSYRYHHVPLELTPEGVKDIHKMGGSILASSRGPQDVSEMVDNLERMNIGILFTIGGDGTLRGGMAIAEEIERRGLKIAVIGVPKTIDNDISYVQASFGFDTAVSEARIAIDSANTEATGARNGIGLVKLMGRESGFIAAWATIASSDVNYCLVPEVPFTLHGFLRSLEERIERRAHAVIVVGEGAGQDLMQATGERDASGNVRFNDIGLFLKEKINDHFRGLGVEVNLKYIDPSYTIRSLPANPRDSAFCLLLGHHAVHAGMSGRTNMLVGTWKGEFTHVPLRMATSSRKKINPDGRFWSTVLSSTGQPREML</sequence>
<keyword evidence="9 12" id="KW-0324">Glycolysis</keyword>
<dbReference type="GO" id="GO:0047334">
    <property type="term" value="F:diphosphate-fructose-6-phosphate 1-phosphotransferase activity"/>
    <property type="evidence" value="ECO:0007669"/>
    <property type="project" value="UniProtKB-EC"/>
</dbReference>
<feature type="site" description="Important for substrate specificity; cannot use PPi as phosphoryl donor" evidence="12">
    <location>
        <position position="174"/>
    </location>
</feature>
<keyword evidence="8 12" id="KW-0460">Magnesium</keyword>
<keyword evidence="6 12" id="KW-0418">Kinase</keyword>
<feature type="binding site" evidence="12">
    <location>
        <begin position="172"/>
        <end position="175"/>
    </location>
    <ligand>
        <name>ATP</name>
        <dbReference type="ChEBI" id="CHEBI:30616"/>
    </ligand>
</feature>
<protein>
    <recommendedName>
        <fullName evidence="12">ATP-dependent 6-phosphofructokinase</fullName>
        <shortName evidence="12">ATP-PFK</shortName>
        <shortName evidence="12">Phosphofructokinase</shortName>
        <ecNumber evidence="12">2.7.1.11</ecNumber>
    </recommendedName>
    <alternativeName>
        <fullName evidence="12">Phosphohexokinase</fullName>
    </alternativeName>
</protein>
<evidence type="ECO:0000256" key="2">
    <source>
        <dbReference type="ARBA" id="ARBA00003138"/>
    </source>
</evidence>
<comment type="catalytic activity">
    <reaction evidence="11">
        <text>beta-D-fructose 6-phosphate + diphosphate = beta-D-fructose 1,6-bisphosphate + phosphate + H(+)</text>
        <dbReference type="Rhea" id="RHEA:13613"/>
        <dbReference type="ChEBI" id="CHEBI:15378"/>
        <dbReference type="ChEBI" id="CHEBI:32966"/>
        <dbReference type="ChEBI" id="CHEBI:33019"/>
        <dbReference type="ChEBI" id="CHEBI:43474"/>
        <dbReference type="ChEBI" id="CHEBI:57634"/>
        <dbReference type="EC" id="2.7.1.90"/>
    </reaction>
</comment>
<dbReference type="Gene3D" id="3.40.50.450">
    <property type="match status" value="1"/>
</dbReference>
<name>A0A653A277_UNCDX</name>
<feature type="domain" description="Phosphofructokinase" evidence="13">
    <location>
        <begin position="73"/>
        <end position="376"/>
    </location>
</feature>
<dbReference type="PRINTS" id="PR00476">
    <property type="entry name" value="PHFRCTKINASE"/>
</dbReference>
<dbReference type="EC" id="2.7.1.11" evidence="12"/>
<keyword evidence="7 12" id="KW-0067">ATP-binding</keyword>
<dbReference type="AlphaFoldDB" id="A0A653A277"/>
<comment type="similarity">
    <text evidence="12">Belongs to the phosphofructokinase type A (PFKA) family. PPi-dependent PFK group II subfamily. Atypical ATP-dependent clade 'X' sub-subfamily.</text>
</comment>
<evidence type="ECO:0000256" key="9">
    <source>
        <dbReference type="ARBA" id="ARBA00023152"/>
    </source>
</evidence>
<comment type="pathway">
    <text evidence="12">Carbohydrate degradation; glycolysis; D-glyceraldehyde 3-phosphate and glycerone phosphate from D-glucose: step 3/4.</text>
</comment>
<evidence type="ECO:0000256" key="6">
    <source>
        <dbReference type="ARBA" id="ARBA00022777"/>
    </source>
</evidence>
<dbReference type="Pfam" id="PF00365">
    <property type="entry name" value="PFK"/>
    <property type="match status" value="1"/>
</dbReference>
<dbReference type="PANTHER" id="PTHR45770">
    <property type="entry name" value="ATP-DEPENDENT 6-PHOSPHOFRUCTOKINASE 1"/>
    <property type="match status" value="1"/>
</dbReference>
<dbReference type="UniPathway" id="UPA00109">
    <property type="reaction ID" value="UER00182"/>
</dbReference>
<evidence type="ECO:0000256" key="12">
    <source>
        <dbReference type="HAMAP-Rule" id="MF_01981"/>
    </source>
</evidence>
<keyword evidence="4 12" id="KW-0479">Metal-binding</keyword>